<feature type="region of interest" description="Disordered" evidence="2">
    <location>
        <begin position="349"/>
        <end position="395"/>
    </location>
</feature>
<accession>A0A150GK22</accession>
<keyword evidence="1" id="KW-0175">Coiled coil</keyword>
<keyword evidence="4" id="KW-1185">Reference proteome</keyword>
<reference evidence="4" key="1">
    <citation type="journal article" date="2016" name="Nat. Commun.">
        <title>The Gonium pectorale genome demonstrates co-option of cell cycle regulation during the evolution of multicellularity.</title>
        <authorList>
            <person name="Hanschen E.R."/>
            <person name="Marriage T.N."/>
            <person name="Ferris P.J."/>
            <person name="Hamaji T."/>
            <person name="Toyoda A."/>
            <person name="Fujiyama A."/>
            <person name="Neme R."/>
            <person name="Noguchi H."/>
            <person name="Minakuchi Y."/>
            <person name="Suzuki M."/>
            <person name="Kawai-Toyooka H."/>
            <person name="Smith D.R."/>
            <person name="Sparks H."/>
            <person name="Anderson J."/>
            <person name="Bakaric R."/>
            <person name="Luria V."/>
            <person name="Karger A."/>
            <person name="Kirschner M.W."/>
            <person name="Durand P.M."/>
            <person name="Michod R.E."/>
            <person name="Nozaki H."/>
            <person name="Olson B.J."/>
        </authorList>
    </citation>
    <scope>NUCLEOTIDE SEQUENCE [LARGE SCALE GENOMIC DNA]</scope>
    <source>
        <strain evidence="4">NIES-2863</strain>
    </source>
</reference>
<feature type="coiled-coil region" evidence="1">
    <location>
        <begin position="122"/>
        <end position="205"/>
    </location>
</feature>
<dbReference type="Proteomes" id="UP000075714">
    <property type="component" value="Unassembled WGS sequence"/>
</dbReference>
<organism evidence="3 4">
    <name type="scientific">Gonium pectorale</name>
    <name type="common">Green alga</name>
    <dbReference type="NCBI Taxonomy" id="33097"/>
    <lineage>
        <taxon>Eukaryota</taxon>
        <taxon>Viridiplantae</taxon>
        <taxon>Chlorophyta</taxon>
        <taxon>core chlorophytes</taxon>
        <taxon>Chlorophyceae</taxon>
        <taxon>CS clade</taxon>
        <taxon>Chlamydomonadales</taxon>
        <taxon>Volvocaceae</taxon>
        <taxon>Gonium</taxon>
    </lineage>
</organism>
<comment type="caution">
    <text evidence="3">The sequence shown here is derived from an EMBL/GenBank/DDBJ whole genome shotgun (WGS) entry which is preliminary data.</text>
</comment>
<feature type="compositionally biased region" description="Polar residues" evidence="2">
    <location>
        <begin position="367"/>
        <end position="376"/>
    </location>
</feature>
<dbReference type="AlphaFoldDB" id="A0A150GK22"/>
<sequence>MEATRTSAALTAQLNETIDSLQQQLASSEVVLLAAELDQREQEVARLAQQVNDLQLAAQEHEEENQRLRQRLLDEARAVEQQHAQQLQRYESLDRRFASLTQEHALLVQQNADLAEQGEACAERARQQHAAAGQARRDLEAQVASLTAEVARLTGKLASAHHQHQEARRDVDAVKIDLQMKERRLNQATEHKVDLEAKIAELEGHLDAFLSHDLDLGYARKHMPVVDAAMACLEARLGEAEDARDAARIEALQVRAAYRAKWRARMDAKQELIASQASQIRALQARLATVEAHGLAGSPAAACSSSSPAEGPIAISAATGAVPLRLTQIRACVEQGQGQPRFLSEAGFSDAAPCSGPPSGSFDRLASDSSASNLGSDASEEDLGMEPSATSLGGAWEALGPSVDETGAALELTCLGA</sequence>
<proteinExistence type="predicted"/>
<gene>
    <name evidence="3" type="ORF">GPECTOR_17g826</name>
</gene>
<evidence type="ECO:0000313" key="4">
    <source>
        <dbReference type="Proteomes" id="UP000075714"/>
    </source>
</evidence>
<dbReference type="EMBL" id="LSYV01000018">
    <property type="protein sequence ID" value="KXZ50189.1"/>
    <property type="molecule type" value="Genomic_DNA"/>
</dbReference>
<evidence type="ECO:0000256" key="1">
    <source>
        <dbReference type="SAM" id="Coils"/>
    </source>
</evidence>
<protein>
    <submittedName>
        <fullName evidence="3">Uncharacterized protein</fullName>
    </submittedName>
</protein>
<name>A0A150GK22_GONPE</name>
<evidence type="ECO:0000313" key="3">
    <source>
        <dbReference type="EMBL" id="KXZ50189.1"/>
    </source>
</evidence>
<feature type="coiled-coil region" evidence="1">
    <location>
        <begin position="30"/>
        <end position="96"/>
    </location>
</feature>
<dbReference type="Gene3D" id="1.20.5.1160">
    <property type="entry name" value="Vasodilator-stimulated phosphoprotein"/>
    <property type="match status" value="1"/>
</dbReference>
<evidence type="ECO:0000256" key="2">
    <source>
        <dbReference type="SAM" id="MobiDB-lite"/>
    </source>
</evidence>